<evidence type="ECO:0000313" key="1">
    <source>
        <dbReference type="EMBL" id="KAJ5734343.1"/>
    </source>
</evidence>
<name>A0AAD6HTR7_9EURO</name>
<reference evidence="1" key="1">
    <citation type="journal article" date="2023" name="IMA Fungus">
        <title>Comparative genomic study of the Penicillium genus elucidates a diverse pangenome and 15 lateral gene transfer events.</title>
        <authorList>
            <person name="Petersen C."/>
            <person name="Sorensen T."/>
            <person name="Nielsen M.R."/>
            <person name="Sondergaard T.E."/>
            <person name="Sorensen J.L."/>
            <person name="Fitzpatrick D.A."/>
            <person name="Frisvad J.C."/>
            <person name="Nielsen K.L."/>
        </authorList>
    </citation>
    <scope>NUCLEOTIDE SEQUENCE</scope>
    <source>
        <strain evidence="1">IBT 17514</strain>
    </source>
</reference>
<keyword evidence="2" id="KW-1185">Reference proteome</keyword>
<proteinExistence type="predicted"/>
<dbReference type="Proteomes" id="UP001215712">
    <property type="component" value="Unassembled WGS sequence"/>
</dbReference>
<organism evidence="1 2">
    <name type="scientific">Penicillium malachiteum</name>
    <dbReference type="NCBI Taxonomy" id="1324776"/>
    <lineage>
        <taxon>Eukaryota</taxon>
        <taxon>Fungi</taxon>
        <taxon>Dikarya</taxon>
        <taxon>Ascomycota</taxon>
        <taxon>Pezizomycotina</taxon>
        <taxon>Eurotiomycetes</taxon>
        <taxon>Eurotiomycetidae</taxon>
        <taxon>Eurotiales</taxon>
        <taxon>Aspergillaceae</taxon>
        <taxon>Penicillium</taxon>
    </lineage>
</organism>
<protein>
    <submittedName>
        <fullName evidence="1">Uncharacterized protein</fullName>
    </submittedName>
</protein>
<accession>A0AAD6HTR7</accession>
<dbReference type="EMBL" id="JAQJAN010000003">
    <property type="protein sequence ID" value="KAJ5734343.1"/>
    <property type="molecule type" value="Genomic_DNA"/>
</dbReference>
<sequence>MIYLDFPFVSLKNNGFEDLDFTAEADDRYVAAFEELFDPEDNLLEPQVEGERASCEESSNTTDRSIQHVVTSQQTREDKVRRYKKGMAAIVNFLYEEAIKTSWADIAARKGWMVAAFWFPLRRSAPEMITKLFLHITPLETQEAPGSDPLTGEAILAIPKATLAHRNRKGVYLDCATTQPPHASTQTGGKTALNDVVETPKEAIHAGSSTIDVVGRVLTQEACINRLNLGHSDKKAYHHRMIVERNLCPNFRIVATYPKKSQGCLNVRTVAGLSVYTRLY</sequence>
<evidence type="ECO:0000313" key="2">
    <source>
        <dbReference type="Proteomes" id="UP001215712"/>
    </source>
</evidence>
<gene>
    <name evidence="1" type="ORF">N7493_003129</name>
</gene>
<dbReference type="AlphaFoldDB" id="A0AAD6HTR7"/>
<reference evidence="1" key="2">
    <citation type="submission" date="2023-01" db="EMBL/GenBank/DDBJ databases">
        <authorList>
            <person name="Petersen C."/>
        </authorList>
    </citation>
    <scope>NUCLEOTIDE SEQUENCE</scope>
    <source>
        <strain evidence="1">IBT 17514</strain>
    </source>
</reference>
<comment type="caution">
    <text evidence="1">The sequence shown here is derived from an EMBL/GenBank/DDBJ whole genome shotgun (WGS) entry which is preliminary data.</text>
</comment>